<dbReference type="InterPro" id="IPR008942">
    <property type="entry name" value="ENTH_VHS"/>
</dbReference>
<dbReference type="CDD" id="cd03561">
    <property type="entry name" value="VHS"/>
    <property type="match status" value="1"/>
</dbReference>
<dbReference type="InterPro" id="IPR002014">
    <property type="entry name" value="VHS_dom"/>
</dbReference>
<dbReference type="GO" id="GO:0035091">
    <property type="term" value="F:phosphatidylinositol binding"/>
    <property type="evidence" value="ECO:0007669"/>
    <property type="project" value="InterPro"/>
</dbReference>
<sequence>MIKQQPKVQYLALVLLEACVKNCQRGLADVATEGVLDEMVQVVDDPETVVNVRNKVLVLIEAWGESGKLCYLPVYEVIYMVVWQHVLCKEEGSKRHVRFSCLTVDMLGFLGFEKRKRARDN</sequence>
<dbReference type="PANTHER" id="PTHR46646">
    <property type="entry name" value="TOM1-LIKE PROTEIN 1"/>
    <property type="match status" value="1"/>
</dbReference>
<comment type="caution">
    <text evidence="3">The sequence shown here is derived from an EMBL/GenBank/DDBJ whole genome shotgun (WGS) entry which is preliminary data.</text>
</comment>
<proteinExistence type="inferred from homology"/>
<evidence type="ECO:0000256" key="1">
    <source>
        <dbReference type="ARBA" id="ARBA00007708"/>
    </source>
</evidence>
<comment type="similarity">
    <text evidence="1">Belongs to the TOM1 family.</text>
</comment>
<dbReference type="OrthoDB" id="1661626at2759"/>
<dbReference type="Pfam" id="PF00790">
    <property type="entry name" value="VHS"/>
    <property type="match status" value="1"/>
</dbReference>
<name>A0A833QIR9_9POAL</name>
<dbReference type="PANTHER" id="PTHR46646:SF1">
    <property type="entry name" value="TOM1-LIKE PROTEIN 1"/>
    <property type="match status" value="1"/>
</dbReference>
<dbReference type="InterPro" id="IPR044836">
    <property type="entry name" value="TOL_plant"/>
</dbReference>
<dbReference type="GO" id="GO:0043130">
    <property type="term" value="F:ubiquitin binding"/>
    <property type="evidence" value="ECO:0007669"/>
    <property type="project" value="InterPro"/>
</dbReference>
<dbReference type="Gene3D" id="1.25.40.90">
    <property type="match status" value="1"/>
</dbReference>
<evidence type="ECO:0000313" key="3">
    <source>
        <dbReference type="EMBL" id="KAF3324273.1"/>
    </source>
</evidence>
<accession>A0A833QIR9</accession>
<dbReference type="EMBL" id="SWLB01000022">
    <property type="protein sequence ID" value="KAF3324273.1"/>
    <property type="molecule type" value="Genomic_DNA"/>
</dbReference>
<dbReference type="PROSITE" id="PS50179">
    <property type="entry name" value="VHS"/>
    <property type="match status" value="1"/>
</dbReference>
<dbReference type="Proteomes" id="UP000623129">
    <property type="component" value="Unassembled WGS sequence"/>
</dbReference>
<dbReference type="GO" id="GO:0043328">
    <property type="term" value="P:protein transport to vacuole involved in ubiquitin-dependent protein catabolic process via the multivesicular body sorting pathway"/>
    <property type="evidence" value="ECO:0007669"/>
    <property type="project" value="InterPro"/>
</dbReference>
<gene>
    <name evidence="3" type="ORF">FCM35_KLT11740</name>
</gene>
<evidence type="ECO:0000259" key="2">
    <source>
        <dbReference type="PROSITE" id="PS50179"/>
    </source>
</evidence>
<reference evidence="3" key="1">
    <citation type="submission" date="2020-01" db="EMBL/GenBank/DDBJ databases">
        <title>Genome sequence of Kobresia littledalei, the first chromosome-level genome in the family Cyperaceae.</title>
        <authorList>
            <person name="Qu G."/>
        </authorList>
    </citation>
    <scope>NUCLEOTIDE SEQUENCE</scope>
    <source>
        <strain evidence="3">C.B.Clarke</strain>
        <tissue evidence="3">Leaf</tissue>
    </source>
</reference>
<feature type="domain" description="VHS" evidence="2">
    <location>
        <begin position="1"/>
        <end position="66"/>
    </location>
</feature>
<dbReference type="AlphaFoldDB" id="A0A833QIR9"/>
<evidence type="ECO:0000313" key="4">
    <source>
        <dbReference type="Proteomes" id="UP000623129"/>
    </source>
</evidence>
<keyword evidence="4" id="KW-1185">Reference proteome</keyword>
<organism evidence="3 4">
    <name type="scientific">Carex littledalei</name>
    <dbReference type="NCBI Taxonomy" id="544730"/>
    <lineage>
        <taxon>Eukaryota</taxon>
        <taxon>Viridiplantae</taxon>
        <taxon>Streptophyta</taxon>
        <taxon>Embryophyta</taxon>
        <taxon>Tracheophyta</taxon>
        <taxon>Spermatophyta</taxon>
        <taxon>Magnoliopsida</taxon>
        <taxon>Liliopsida</taxon>
        <taxon>Poales</taxon>
        <taxon>Cyperaceae</taxon>
        <taxon>Cyperoideae</taxon>
        <taxon>Cariceae</taxon>
        <taxon>Carex</taxon>
        <taxon>Carex subgen. Euthyceras</taxon>
    </lineage>
</organism>
<dbReference type="SUPFAM" id="SSF48464">
    <property type="entry name" value="ENTH/VHS domain"/>
    <property type="match status" value="1"/>
</dbReference>
<protein>
    <submittedName>
        <fullName evidence="3">VHS domain-containing protein</fullName>
    </submittedName>
</protein>